<dbReference type="Proteomes" id="UP000315215">
    <property type="component" value="Chromosome"/>
</dbReference>
<evidence type="ECO:0000256" key="2">
    <source>
        <dbReference type="SAM" id="Phobius"/>
    </source>
</evidence>
<sequence length="120" mass="13812">MPIVQIITIIIAVLFFIQVLYFSSKNKLQDQQAFLWVVFATLGLIVSIFLPFFNRLAAEIGISYMPSLVFTIAFLVILNLLIYQTIHASKQESKIKQLTQELSFLSKQVEELQKSVEKDR</sequence>
<dbReference type="OrthoDB" id="2620004at2"/>
<evidence type="ECO:0000256" key="1">
    <source>
        <dbReference type="SAM" id="Coils"/>
    </source>
</evidence>
<protein>
    <submittedName>
        <fullName evidence="3">DUF2304 domain-containing protein</fullName>
    </submittedName>
</protein>
<name>A0A516KLG6_9BACI</name>
<organism evidence="3 4">
    <name type="scientific">Radiobacillus deserti</name>
    <dbReference type="NCBI Taxonomy" id="2594883"/>
    <lineage>
        <taxon>Bacteria</taxon>
        <taxon>Bacillati</taxon>
        <taxon>Bacillota</taxon>
        <taxon>Bacilli</taxon>
        <taxon>Bacillales</taxon>
        <taxon>Bacillaceae</taxon>
        <taxon>Radiobacillus</taxon>
    </lineage>
</organism>
<evidence type="ECO:0000313" key="4">
    <source>
        <dbReference type="Proteomes" id="UP000315215"/>
    </source>
</evidence>
<evidence type="ECO:0000313" key="3">
    <source>
        <dbReference type="EMBL" id="QDP42238.1"/>
    </source>
</evidence>
<dbReference type="Pfam" id="PF10066">
    <property type="entry name" value="DUF2304"/>
    <property type="match status" value="1"/>
</dbReference>
<keyword evidence="2" id="KW-0812">Transmembrane</keyword>
<dbReference type="EMBL" id="CP041666">
    <property type="protein sequence ID" value="QDP42238.1"/>
    <property type="molecule type" value="Genomic_DNA"/>
</dbReference>
<dbReference type="KEGG" id="aqt:FN924_16435"/>
<feature type="transmembrane region" description="Helical" evidence="2">
    <location>
        <begin position="6"/>
        <end position="22"/>
    </location>
</feature>
<proteinExistence type="predicted"/>
<keyword evidence="2" id="KW-1133">Transmembrane helix</keyword>
<keyword evidence="4" id="KW-1185">Reference proteome</keyword>
<keyword evidence="2" id="KW-0472">Membrane</keyword>
<keyword evidence="1" id="KW-0175">Coiled coil</keyword>
<reference evidence="3 4" key="1">
    <citation type="submission" date="2019-07" db="EMBL/GenBank/DDBJ databases">
        <authorList>
            <person name="Li J."/>
        </authorList>
    </citation>
    <scope>NUCLEOTIDE SEQUENCE [LARGE SCALE GENOMIC DNA]</scope>
    <source>
        <strain evidence="3 4">TKL69</strain>
    </source>
</reference>
<feature type="transmembrane region" description="Helical" evidence="2">
    <location>
        <begin position="65"/>
        <end position="86"/>
    </location>
</feature>
<gene>
    <name evidence="3" type="ORF">FN924_16435</name>
</gene>
<dbReference type="InterPro" id="IPR019277">
    <property type="entry name" value="DUF2304"/>
</dbReference>
<dbReference type="AlphaFoldDB" id="A0A516KLG6"/>
<feature type="transmembrane region" description="Helical" evidence="2">
    <location>
        <begin position="34"/>
        <end position="53"/>
    </location>
</feature>
<accession>A0A516KLG6</accession>
<feature type="coiled-coil region" evidence="1">
    <location>
        <begin position="88"/>
        <end position="115"/>
    </location>
</feature>